<evidence type="ECO:0000313" key="1">
    <source>
        <dbReference type="EMBL" id="KAG1785282.1"/>
    </source>
</evidence>
<organism evidence="1 2">
    <name type="scientific">Suillus plorans</name>
    <dbReference type="NCBI Taxonomy" id="116603"/>
    <lineage>
        <taxon>Eukaryota</taxon>
        <taxon>Fungi</taxon>
        <taxon>Dikarya</taxon>
        <taxon>Basidiomycota</taxon>
        <taxon>Agaricomycotina</taxon>
        <taxon>Agaricomycetes</taxon>
        <taxon>Agaricomycetidae</taxon>
        <taxon>Boletales</taxon>
        <taxon>Suillineae</taxon>
        <taxon>Suillaceae</taxon>
        <taxon>Suillus</taxon>
    </lineage>
</organism>
<dbReference type="Proteomes" id="UP000719766">
    <property type="component" value="Unassembled WGS sequence"/>
</dbReference>
<dbReference type="GeneID" id="64598323"/>
<evidence type="ECO:0000313" key="2">
    <source>
        <dbReference type="Proteomes" id="UP000719766"/>
    </source>
</evidence>
<dbReference type="RefSeq" id="XP_041152767.1">
    <property type="nucleotide sequence ID" value="XM_041304559.1"/>
</dbReference>
<accession>A0A9P7DAS0</accession>
<gene>
    <name evidence="1" type="ORF">HD556DRAFT_1423622</name>
</gene>
<dbReference type="EMBL" id="JABBWE010000114">
    <property type="protein sequence ID" value="KAG1785282.1"/>
    <property type="molecule type" value="Genomic_DNA"/>
</dbReference>
<dbReference type="AlphaFoldDB" id="A0A9P7DAS0"/>
<comment type="caution">
    <text evidence="1">The sequence shown here is derived from an EMBL/GenBank/DDBJ whole genome shotgun (WGS) entry which is preliminary data.</text>
</comment>
<sequence length="202" mass="21999">MFTATVCFPVTPAIFSTSRYTGVNNRILGQNAIDTFPSCSRLPSPYMMDLLACSCSAMFLSRRAQSGIFRQRVNPAAVTTSWILHSSIIKSIFFSYSSVQARSSSTHDAVSLIGLESFGFYLRTVLSGSNIALSCDIHSILILLPKDVASHCNPSVAMLRLVASCRVLPMYAASSRAFLHLKSLDPKGCHGAKIEMPCRCCD</sequence>
<reference evidence="1" key="1">
    <citation type="journal article" date="2020" name="New Phytol.">
        <title>Comparative genomics reveals dynamic genome evolution in host specialist ectomycorrhizal fungi.</title>
        <authorList>
            <person name="Lofgren L.A."/>
            <person name="Nguyen N.H."/>
            <person name="Vilgalys R."/>
            <person name="Ruytinx J."/>
            <person name="Liao H.L."/>
            <person name="Branco S."/>
            <person name="Kuo A."/>
            <person name="LaButti K."/>
            <person name="Lipzen A."/>
            <person name="Andreopoulos W."/>
            <person name="Pangilinan J."/>
            <person name="Riley R."/>
            <person name="Hundley H."/>
            <person name="Na H."/>
            <person name="Barry K."/>
            <person name="Grigoriev I.V."/>
            <person name="Stajich J.E."/>
            <person name="Kennedy P.G."/>
        </authorList>
    </citation>
    <scope>NUCLEOTIDE SEQUENCE</scope>
    <source>
        <strain evidence="1">S12</strain>
    </source>
</reference>
<name>A0A9P7DAS0_9AGAM</name>
<keyword evidence="2" id="KW-1185">Reference proteome</keyword>
<dbReference type="OrthoDB" id="10583145at2759"/>
<protein>
    <submittedName>
        <fullName evidence="1">Uncharacterized protein</fullName>
    </submittedName>
</protein>
<proteinExistence type="predicted"/>